<sequence>MRFGMLASALALAAAMAWAPGAATQAVAQEPSTITGGFDVGPGGFQGNFNPLAATGGFTWLSLYFEPLVINDAKLESIVGDLASSYEVSADKLQYTFKLADAKWHDGQPFTSADVKFTIDTAKNGATGTVFAARLGAIASVETPDPKTAVLKLSAPNAGLLATLTQLMMLPQHALKDIPAAALAKHEWWSKSPIGTGPYKFSRYVTDQYVELAANPDYRGGKPATDRIINRYFANTAAAVAALRSGEIAFSYVEADDVATFQGNDAFKVIEGNSFVVNYLGFNQEVPLWKDVRVRQAVMHAINRDAIVQSLYKGAAEIANCGYVADHLLPSGLDGYAYDPEKAKQLLAEAGWDQINGSKPIPLLTYYNTPLASNVLAAVQAMLAQVGINVVPRAVDTPTYNATIYAQNPDWSQFPLVYAGLQNGPDPSAINIGLNEKQIPPAGANFLRIRMPEVTSAFDAAMNETDDGKRAERYQAVCKAMNANLPWATMWVAKRYGVASSKLKDFVWTPAPAGGPFAAHPEKWAIE</sequence>
<evidence type="ECO:0000256" key="3">
    <source>
        <dbReference type="SAM" id="SignalP"/>
    </source>
</evidence>
<dbReference type="Proteomes" id="UP000029995">
    <property type="component" value="Unassembled WGS sequence"/>
</dbReference>
<organism evidence="5 6">
    <name type="scientific">Inquilinus limosus MP06</name>
    <dbReference type="NCBI Taxonomy" id="1398085"/>
    <lineage>
        <taxon>Bacteria</taxon>
        <taxon>Pseudomonadati</taxon>
        <taxon>Pseudomonadota</taxon>
        <taxon>Alphaproteobacteria</taxon>
        <taxon>Rhodospirillales</taxon>
        <taxon>Rhodospirillaceae</taxon>
        <taxon>Inquilinus</taxon>
    </lineage>
</organism>
<comment type="subcellular location">
    <subcellularLocation>
        <location evidence="1">Periplasm</location>
    </subcellularLocation>
</comment>
<evidence type="ECO:0000259" key="4">
    <source>
        <dbReference type="Pfam" id="PF00496"/>
    </source>
</evidence>
<evidence type="ECO:0000313" key="6">
    <source>
        <dbReference type="Proteomes" id="UP000029995"/>
    </source>
</evidence>
<feature type="domain" description="Solute-binding protein family 5" evidence="4">
    <location>
        <begin position="78"/>
        <end position="414"/>
    </location>
</feature>
<dbReference type="Gene3D" id="3.10.105.10">
    <property type="entry name" value="Dipeptide-binding Protein, Domain 3"/>
    <property type="match status" value="1"/>
</dbReference>
<protein>
    <submittedName>
        <fullName evidence="5">Peptide ABC transporter substrate-binding protein</fullName>
    </submittedName>
</protein>
<dbReference type="SUPFAM" id="SSF53850">
    <property type="entry name" value="Periplasmic binding protein-like II"/>
    <property type="match status" value="1"/>
</dbReference>
<gene>
    <name evidence="5" type="ORF">P409_01185</name>
</gene>
<name>A0A0A0DD04_9PROT</name>
<reference evidence="5 6" key="1">
    <citation type="submission" date="2014-01" db="EMBL/GenBank/DDBJ databases">
        <title>Genome sequence determination for a cystic fibrosis isolate, Inquilinus limosus.</title>
        <authorList>
            <person name="Pino M."/>
            <person name="Di Conza J."/>
            <person name="Gutkind G."/>
        </authorList>
    </citation>
    <scope>NUCLEOTIDE SEQUENCE [LARGE SCALE GENOMIC DNA]</scope>
    <source>
        <strain evidence="5 6">MP06</strain>
    </source>
</reference>
<dbReference type="GO" id="GO:1904680">
    <property type="term" value="F:peptide transmembrane transporter activity"/>
    <property type="evidence" value="ECO:0007669"/>
    <property type="project" value="TreeGrafter"/>
</dbReference>
<comment type="similarity">
    <text evidence="2">Belongs to the bacterial solute-binding protein 5 family.</text>
</comment>
<accession>A0A0A0DD04</accession>
<dbReference type="GO" id="GO:0030288">
    <property type="term" value="C:outer membrane-bounded periplasmic space"/>
    <property type="evidence" value="ECO:0007669"/>
    <property type="project" value="UniProtKB-ARBA"/>
</dbReference>
<dbReference type="InterPro" id="IPR000914">
    <property type="entry name" value="SBP_5_dom"/>
</dbReference>
<dbReference type="CDD" id="cd00995">
    <property type="entry name" value="PBP2_NikA_DppA_OppA_like"/>
    <property type="match status" value="1"/>
</dbReference>
<dbReference type="AlphaFoldDB" id="A0A0A0DD04"/>
<keyword evidence="3" id="KW-0732">Signal</keyword>
<dbReference type="InterPro" id="IPR030678">
    <property type="entry name" value="Peptide/Ni-bd"/>
</dbReference>
<evidence type="ECO:0000256" key="1">
    <source>
        <dbReference type="ARBA" id="ARBA00004418"/>
    </source>
</evidence>
<dbReference type="GO" id="GO:0043190">
    <property type="term" value="C:ATP-binding cassette (ABC) transporter complex"/>
    <property type="evidence" value="ECO:0007669"/>
    <property type="project" value="InterPro"/>
</dbReference>
<dbReference type="Gene3D" id="3.40.190.10">
    <property type="entry name" value="Periplasmic binding protein-like II"/>
    <property type="match status" value="1"/>
</dbReference>
<dbReference type="EMBL" id="JANX01000003">
    <property type="protein sequence ID" value="KGM36019.1"/>
    <property type="molecule type" value="Genomic_DNA"/>
</dbReference>
<dbReference type="InterPro" id="IPR039424">
    <property type="entry name" value="SBP_5"/>
</dbReference>
<dbReference type="Gene3D" id="3.90.76.10">
    <property type="entry name" value="Dipeptide-binding Protein, Domain 1"/>
    <property type="match status" value="1"/>
</dbReference>
<comment type="caution">
    <text evidence="5">The sequence shown here is derived from an EMBL/GenBank/DDBJ whole genome shotgun (WGS) entry which is preliminary data.</text>
</comment>
<dbReference type="Pfam" id="PF00496">
    <property type="entry name" value="SBP_bac_5"/>
    <property type="match status" value="1"/>
</dbReference>
<evidence type="ECO:0000256" key="2">
    <source>
        <dbReference type="ARBA" id="ARBA00005695"/>
    </source>
</evidence>
<proteinExistence type="inferred from homology"/>
<dbReference type="PIRSF" id="PIRSF002741">
    <property type="entry name" value="MppA"/>
    <property type="match status" value="1"/>
</dbReference>
<dbReference type="PANTHER" id="PTHR30290">
    <property type="entry name" value="PERIPLASMIC BINDING COMPONENT OF ABC TRANSPORTER"/>
    <property type="match status" value="1"/>
</dbReference>
<feature type="chain" id="PRO_5001960952" evidence="3">
    <location>
        <begin position="20"/>
        <end position="527"/>
    </location>
</feature>
<feature type="signal peptide" evidence="3">
    <location>
        <begin position="1"/>
        <end position="19"/>
    </location>
</feature>
<dbReference type="GO" id="GO:0015833">
    <property type="term" value="P:peptide transport"/>
    <property type="evidence" value="ECO:0007669"/>
    <property type="project" value="TreeGrafter"/>
</dbReference>
<evidence type="ECO:0000313" key="5">
    <source>
        <dbReference type="EMBL" id="KGM36019.1"/>
    </source>
</evidence>